<protein>
    <submittedName>
        <fullName evidence="1">Uncharacterized protein</fullName>
    </submittedName>
</protein>
<name>A0A8I1JKU0_PSEPU</name>
<dbReference type="AlphaFoldDB" id="A0A8I1JKU0"/>
<sequence length="187" mass="21167">MKTKYLIEKGRISLVIDNGVRGEKQVLAAMTLWEGTGVWSIVDIRLDKYATAHEYSGSGSADEFYGELTPKSEEERSRIKAMLHEYQELEDGRIIWCPMTSLVKGAYEIDGYAPPSPNGLRRAVHHTRDQGKAILKEIQAYWEAHEGTVAQAKIANPHAQPESDRIRNMFIFEEVKRMYPDDTGPGL</sequence>
<gene>
    <name evidence="1" type="ORF">JEU22_14310</name>
</gene>
<dbReference type="EMBL" id="JAEHTE010000015">
    <property type="protein sequence ID" value="MBI6885084.1"/>
    <property type="molecule type" value="Genomic_DNA"/>
</dbReference>
<evidence type="ECO:0000313" key="1">
    <source>
        <dbReference type="EMBL" id="MBI6885084.1"/>
    </source>
</evidence>
<dbReference type="Proteomes" id="UP000637061">
    <property type="component" value="Unassembled WGS sequence"/>
</dbReference>
<reference evidence="1" key="1">
    <citation type="submission" date="2020-12" db="EMBL/GenBank/DDBJ databases">
        <title>Enhanced detection system for hospital associated transmission using whole genome sequencing surveillance.</title>
        <authorList>
            <person name="Harrison L.H."/>
            <person name="Van Tyne D."/>
            <person name="Marsh J.W."/>
            <person name="Griffith M.P."/>
            <person name="Snyder D.J."/>
            <person name="Cooper V.S."/>
            <person name="Mustapha M."/>
        </authorList>
    </citation>
    <scope>NUCLEOTIDE SEQUENCE</scope>
    <source>
        <strain evidence="1">PSB00042</strain>
    </source>
</reference>
<accession>A0A8I1JKU0</accession>
<evidence type="ECO:0000313" key="2">
    <source>
        <dbReference type="Proteomes" id="UP000637061"/>
    </source>
</evidence>
<comment type="caution">
    <text evidence="1">The sequence shown here is derived from an EMBL/GenBank/DDBJ whole genome shotgun (WGS) entry which is preliminary data.</text>
</comment>
<dbReference type="RefSeq" id="WP_198747487.1">
    <property type="nucleotide sequence ID" value="NZ_JAEHTE010000015.1"/>
</dbReference>
<organism evidence="1 2">
    <name type="scientific">Pseudomonas putida</name>
    <name type="common">Arthrobacter siderocapsulatus</name>
    <dbReference type="NCBI Taxonomy" id="303"/>
    <lineage>
        <taxon>Bacteria</taxon>
        <taxon>Pseudomonadati</taxon>
        <taxon>Pseudomonadota</taxon>
        <taxon>Gammaproteobacteria</taxon>
        <taxon>Pseudomonadales</taxon>
        <taxon>Pseudomonadaceae</taxon>
        <taxon>Pseudomonas</taxon>
    </lineage>
</organism>
<proteinExistence type="predicted"/>